<evidence type="ECO:0000313" key="2">
    <source>
        <dbReference type="Proteomes" id="UP000272908"/>
    </source>
</evidence>
<keyword evidence="2" id="KW-1185">Reference proteome</keyword>
<dbReference type="RefSeq" id="WP_121093680.1">
    <property type="nucleotide sequence ID" value="NZ_UIHC01000008.1"/>
</dbReference>
<dbReference type="Gene3D" id="3.40.50.300">
    <property type="entry name" value="P-loop containing nucleotide triphosphate hydrolases"/>
    <property type="match status" value="1"/>
</dbReference>
<organism evidence="1 2">
    <name type="scientific">Roseinatronobacter ekhonensis</name>
    <dbReference type="NCBI Taxonomy" id="254356"/>
    <lineage>
        <taxon>Bacteria</taxon>
        <taxon>Pseudomonadati</taxon>
        <taxon>Pseudomonadota</taxon>
        <taxon>Alphaproteobacteria</taxon>
        <taxon>Rhodobacterales</taxon>
        <taxon>Paracoccaceae</taxon>
        <taxon>Roseinatronobacter</taxon>
    </lineage>
</organism>
<sequence>MLVFLNQRLVVFSTPKCGSTALEQALAPMSDIVLQGDPRIKHCTFHRYKWRLEKFLQIFDDTPMATTALIRHPQDWLGSWYRYRHGSWLDGTPQSTKGLSFDQFVEAYLAEEQPAFAAVGSQARFLTHPKTGETVDFLYRYDAFDEFEGFLEARLERQFDLDRVNTSTEMRLSLSAHLAQRLETCCEGDYALYDSAHAPRPKSRMRAFMQALAS</sequence>
<gene>
    <name evidence="1" type="ORF">ROE7235_01124</name>
</gene>
<dbReference type="OrthoDB" id="7687351at2"/>
<dbReference type="InterPro" id="IPR027417">
    <property type="entry name" value="P-loop_NTPase"/>
</dbReference>
<accession>A0A3B0M6Q1</accession>
<proteinExistence type="predicted"/>
<reference evidence="2" key="1">
    <citation type="submission" date="2018-08" db="EMBL/GenBank/DDBJ databases">
        <authorList>
            <person name="Rodrigo-Torres L."/>
            <person name="Arahal R. D."/>
            <person name="Lucena T."/>
        </authorList>
    </citation>
    <scope>NUCLEOTIDE SEQUENCE [LARGE SCALE GENOMIC DNA]</scope>
    <source>
        <strain evidence="2">CECT 7235</strain>
    </source>
</reference>
<protein>
    <recommendedName>
        <fullName evidence="3">Gamma-glutamyl kinase</fullName>
    </recommendedName>
</protein>
<name>A0A3B0M6Q1_9RHOB</name>
<dbReference type="EMBL" id="UIHC01000008">
    <property type="protein sequence ID" value="SUZ31383.1"/>
    <property type="molecule type" value="Genomic_DNA"/>
</dbReference>
<dbReference type="AlphaFoldDB" id="A0A3B0M6Q1"/>
<dbReference type="SUPFAM" id="SSF52540">
    <property type="entry name" value="P-loop containing nucleoside triphosphate hydrolases"/>
    <property type="match status" value="1"/>
</dbReference>
<dbReference type="Proteomes" id="UP000272908">
    <property type="component" value="Unassembled WGS sequence"/>
</dbReference>
<evidence type="ECO:0000313" key="1">
    <source>
        <dbReference type="EMBL" id="SUZ31383.1"/>
    </source>
</evidence>
<evidence type="ECO:0008006" key="3">
    <source>
        <dbReference type="Google" id="ProtNLM"/>
    </source>
</evidence>